<dbReference type="KEGG" id="tgi:RBB81_18385"/>
<proteinExistence type="predicted"/>
<organism evidence="12">
    <name type="scientific">Tunturiibacter gelidiferens</name>
    <dbReference type="NCBI Taxonomy" id="3069689"/>
    <lineage>
        <taxon>Bacteria</taxon>
        <taxon>Pseudomonadati</taxon>
        <taxon>Acidobacteriota</taxon>
        <taxon>Terriglobia</taxon>
        <taxon>Terriglobales</taxon>
        <taxon>Acidobacteriaceae</taxon>
        <taxon>Tunturiibacter</taxon>
    </lineage>
</organism>
<accession>A0AAU7YY97</accession>
<keyword evidence="3" id="KW-0378">Hydrolase</keyword>
<dbReference type="PROSITE" id="PS51192">
    <property type="entry name" value="HELICASE_ATP_BIND_1"/>
    <property type="match status" value="1"/>
</dbReference>
<dbReference type="PROSITE" id="PS51194">
    <property type="entry name" value="HELICASE_CTER"/>
    <property type="match status" value="1"/>
</dbReference>
<dbReference type="InterPro" id="IPR027417">
    <property type="entry name" value="P-loop_NTPase"/>
</dbReference>
<evidence type="ECO:0000259" key="10">
    <source>
        <dbReference type="PROSITE" id="PS51192"/>
    </source>
</evidence>
<dbReference type="GO" id="GO:0004386">
    <property type="term" value="F:helicase activity"/>
    <property type="evidence" value="ECO:0007669"/>
    <property type="project" value="UniProtKB-KW"/>
</dbReference>
<feature type="domain" description="Helicase ATP-binding" evidence="10">
    <location>
        <begin position="60"/>
        <end position="252"/>
    </location>
</feature>
<feature type="compositionally biased region" description="Polar residues" evidence="9">
    <location>
        <begin position="1354"/>
        <end position="1367"/>
    </location>
</feature>
<dbReference type="Pfam" id="PF23234">
    <property type="entry name" value="WHD_4th_Lhr"/>
    <property type="match status" value="1"/>
</dbReference>
<keyword evidence="6" id="KW-0238">DNA-binding</keyword>
<dbReference type="GO" id="GO:0005524">
    <property type="term" value="F:ATP binding"/>
    <property type="evidence" value="ECO:0007669"/>
    <property type="project" value="UniProtKB-KW"/>
</dbReference>
<evidence type="ECO:0000256" key="1">
    <source>
        <dbReference type="ARBA" id="ARBA00022741"/>
    </source>
</evidence>
<evidence type="ECO:0000256" key="8">
    <source>
        <dbReference type="ARBA" id="ARBA00023235"/>
    </source>
</evidence>
<evidence type="ECO:0000256" key="5">
    <source>
        <dbReference type="ARBA" id="ARBA00022840"/>
    </source>
</evidence>
<dbReference type="InterPro" id="IPR052511">
    <property type="entry name" value="ATP-dep_Helicase"/>
</dbReference>
<dbReference type="InterPro" id="IPR014001">
    <property type="entry name" value="Helicase_ATP-bd"/>
</dbReference>
<dbReference type="EMBL" id="CP132938">
    <property type="protein sequence ID" value="XCB21531.1"/>
    <property type="molecule type" value="Genomic_DNA"/>
</dbReference>
<dbReference type="InterPro" id="IPR045628">
    <property type="entry name" value="Lhr_WH_dom"/>
</dbReference>
<evidence type="ECO:0000256" key="7">
    <source>
        <dbReference type="ARBA" id="ARBA00023204"/>
    </source>
</evidence>
<keyword evidence="4 12" id="KW-0347">Helicase</keyword>
<dbReference type="Pfam" id="PF23236">
    <property type="entry name" value="WHD_2nd_Lhr"/>
    <property type="match status" value="1"/>
</dbReference>
<evidence type="ECO:0000256" key="3">
    <source>
        <dbReference type="ARBA" id="ARBA00022801"/>
    </source>
</evidence>
<dbReference type="Gene3D" id="3.40.50.300">
    <property type="entry name" value="P-loop containing nucleotide triphosphate hydrolases"/>
    <property type="match status" value="2"/>
</dbReference>
<dbReference type="CDD" id="cd18796">
    <property type="entry name" value="SF2_C_LHR"/>
    <property type="match status" value="1"/>
</dbReference>
<protein>
    <submittedName>
        <fullName evidence="12">DEAD/DEAH box helicase</fullName>
    </submittedName>
</protein>
<gene>
    <name evidence="12" type="ORF">RBB81_18385</name>
</gene>
<dbReference type="InterPro" id="IPR013701">
    <property type="entry name" value="Lhr-like_DEAD/DEAH_assoc"/>
</dbReference>
<dbReference type="Pfam" id="PF23235">
    <property type="entry name" value="WHD_3rd_Lhr"/>
    <property type="match status" value="1"/>
</dbReference>
<evidence type="ECO:0000259" key="11">
    <source>
        <dbReference type="PROSITE" id="PS51194"/>
    </source>
</evidence>
<evidence type="ECO:0000313" key="12">
    <source>
        <dbReference type="EMBL" id="XCB21531.1"/>
    </source>
</evidence>
<dbReference type="InterPro" id="IPR001650">
    <property type="entry name" value="Helicase_C-like"/>
</dbReference>
<feature type="domain" description="Helicase C-terminal" evidence="11">
    <location>
        <begin position="346"/>
        <end position="506"/>
    </location>
</feature>
<dbReference type="Pfam" id="PF08494">
    <property type="entry name" value="DEAD_assoc"/>
    <property type="match status" value="1"/>
</dbReference>
<evidence type="ECO:0000256" key="6">
    <source>
        <dbReference type="ARBA" id="ARBA00023125"/>
    </source>
</evidence>
<dbReference type="InterPro" id="IPR055368">
    <property type="entry name" value="WH3_Lhr"/>
</dbReference>
<dbReference type="InterPro" id="IPR055367">
    <property type="entry name" value="WH4_Lhr"/>
</dbReference>
<dbReference type="GO" id="GO:0016887">
    <property type="term" value="F:ATP hydrolysis activity"/>
    <property type="evidence" value="ECO:0007669"/>
    <property type="project" value="TreeGrafter"/>
</dbReference>
<name>A0AAU7YY97_9BACT</name>
<dbReference type="SUPFAM" id="SSF52540">
    <property type="entry name" value="P-loop containing nucleoside triphosphate hydrolases"/>
    <property type="match status" value="1"/>
</dbReference>
<reference evidence="12" key="2">
    <citation type="journal article" date="2024" name="Environ. Microbiol.">
        <title>Genome analysis and description of Tunturibacter gen. nov. expands the diversity of Terriglobia in tundra soils.</title>
        <authorList>
            <person name="Messyasz A."/>
            <person name="Mannisto M.K."/>
            <person name="Kerkhof L.J."/>
            <person name="Haggblom M.M."/>
        </authorList>
    </citation>
    <scope>NUCLEOTIDE SEQUENCE</scope>
    <source>
        <strain evidence="12">M8UP39</strain>
    </source>
</reference>
<dbReference type="Pfam" id="PF00270">
    <property type="entry name" value="DEAD"/>
    <property type="match status" value="1"/>
</dbReference>
<dbReference type="GO" id="GO:0006281">
    <property type="term" value="P:DNA repair"/>
    <property type="evidence" value="ECO:0007669"/>
    <property type="project" value="UniProtKB-KW"/>
</dbReference>
<dbReference type="GO" id="GO:0003677">
    <property type="term" value="F:DNA binding"/>
    <property type="evidence" value="ECO:0007669"/>
    <property type="project" value="UniProtKB-KW"/>
</dbReference>
<dbReference type="InterPro" id="IPR011545">
    <property type="entry name" value="DEAD/DEAH_box_helicase_dom"/>
</dbReference>
<feature type="region of interest" description="Disordered" evidence="9">
    <location>
        <begin position="1344"/>
        <end position="1367"/>
    </location>
</feature>
<dbReference type="Pfam" id="PF00271">
    <property type="entry name" value="Helicase_C"/>
    <property type="match status" value="1"/>
</dbReference>
<evidence type="ECO:0000256" key="9">
    <source>
        <dbReference type="SAM" id="MobiDB-lite"/>
    </source>
</evidence>
<dbReference type="PANTHER" id="PTHR47962">
    <property type="entry name" value="ATP-DEPENDENT HELICASE LHR-RELATED-RELATED"/>
    <property type="match status" value="1"/>
</dbReference>
<dbReference type="Pfam" id="PF19306">
    <property type="entry name" value="WHD_Lhr"/>
    <property type="match status" value="1"/>
</dbReference>
<evidence type="ECO:0000256" key="2">
    <source>
        <dbReference type="ARBA" id="ARBA00022763"/>
    </source>
</evidence>
<keyword evidence="1" id="KW-0547">Nucleotide-binding</keyword>
<sequence>MPPKTTKPSKSKKKIVPEKTEPLLPENLSGEAALALFHPITAKWFRAVFDAPTAPQVEGWPVIARGESTLILAPTGTGKTLTAFLWCLDRLMMRTALEAERGCRVVYLSPLKALAADVERNLRSPLVGIANMAKREGVAVRMPEISVRTGDTSQKERARFRKHPGDILITTPESLYLLLTSEAGESLRAVETVIVDEIHALVPSKRGAHMALSLERLEALTGRRLQRIGLSATQRPLEEVARFLGGAETTEYVAKKDTNLSHAAEADAETASVLMEVAGREDTQVDVGAGAARFRAVTVVNAGARKLLELKVEVPVEDMARLGEIQEQPSGPASQGPKRTSIWQSIHPRLLEIIQGRTSTLIFVNARRVAERLAGALNELAGEQIARAHHGSLAATQRTEIEELLKAGKIKALVATSSLELGIDMGAIDLVIQIEAPPSVASGMQRIGRAGHQVGAPSHGIIFPKYRADLIACAAVTRAMHEGHVESTRFLRNPLDVLAQQMVAVIAHPPLNVGDAERRTKHKTEEEESPGISYAALFALVRGAAPFAGLIQSVFDGVLDMLAGRYPSDEFAELRPRITWDRTRNWITPRAGVKRIAILNGGTIPDRGTYGVFLAGQRSKPVRVGELDEEMVFESRTGDTFILGASTWRIDEITHDRVLVTPAPGEAGKMPFWHGDQAGRPLEFGRRIGALVRELRDAPRSVAMARLTTEHDLEPGAAENVLRYLADQELATVVVPDDRNIVIERVRDELGDWRVCVLTPFGSRVHAPWAMAVTAKLRAGNGQEVETMWSEDGFVLRFPETEEAPAIEPILLEAEEAAELVLRQLGSTALFAAKFRESAARALLLPRRRADGRTPLWQQRKRAYDLLSVASQYASFPIVLEAYRECLRDVFDMPALMETLRNIGSRALRVHTVDSRTPSPFASALLFSYVANYIYDGDAPLAERRAQALSIDQDQLRELMGDADLRELLDINAIEETEEQLQCVAEGYRARNMDGVHDLLLRLGDLTREELRSRCVTDEVAEAVGKLMRARRVLEVQIVREKRLIAVEDAARYRDALGVPLPPGLPGAFLQEMPDALLDLMRRFARTHGPFTTPEAAGRFDLPMESVEAVLQRLIESGKVVEGGFRPGGIHREWCDNEVLRSIRRRSLARLRKEVEPVEQRTLARLFTRWQGVVQPRRGLDALLDVIENLQGAPLPASILETEILPTRLVGYKSSDLDTLIAAGEVVWVGFDPIGERDGRIGLYLAEKLPMLWPIGRSVMQQKERGVGSTQSDDPAALNERETAIVEYLKGRGASFFQDLHDGVGGGYPGETLEALWSLVWRGMLTNDGLAALRAYCERPAASGSRKPARRVHQQTGFRSRRTTPPTAQGRWALNPAAFAMERSATEWSHAIAQQLLTRYGVVFRETAHAENLPGGFSAIYDVMKALEESGKIRRGYFAADLGATQFALPAAVDLLRSLRVSNQGDKTEMLQLAATDPANPYGALMRWPAAPEEGTSLTRSVGARVILCDGALVTYLRRGNPNLQVFLPEEEPQRSQVARSLAEFLVSRVQDQEDAQGRGGMLIASVNGVAVAEHWMARILLDAGFAAGAMGFNVRRGLPPLPGMRGEVRANA</sequence>
<keyword evidence="8" id="KW-0413">Isomerase</keyword>
<reference evidence="12" key="1">
    <citation type="submission" date="2023-08" db="EMBL/GenBank/DDBJ databases">
        <authorList>
            <person name="Messyasz A."/>
            <person name="Mannisto M.K."/>
            <person name="Kerkhof L.J."/>
            <person name="Haggblom M."/>
        </authorList>
    </citation>
    <scope>NUCLEOTIDE SEQUENCE</scope>
    <source>
        <strain evidence="12">M8UP39</strain>
    </source>
</reference>
<keyword evidence="5" id="KW-0067">ATP-binding</keyword>
<keyword evidence="2" id="KW-0227">DNA damage</keyword>
<dbReference type="SMART" id="SM00490">
    <property type="entry name" value="HELICc"/>
    <property type="match status" value="1"/>
</dbReference>
<evidence type="ECO:0000256" key="4">
    <source>
        <dbReference type="ARBA" id="ARBA00022806"/>
    </source>
</evidence>
<dbReference type="InterPro" id="IPR055369">
    <property type="entry name" value="WH2_Lhr"/>
</dbReference>
<dbReference type="SMART" id="SM00487">
    <property type="entry name" value="DEXDc"/>
    <property type="match status" value="1"/>
</dbReference>
<dbReference type="RefSeq" id="WP_353071660.1">
    <property type="nucleotide sequence ID" value="NZ_CP132938.1"/>
</dbReference>
<keyword evidence="7" id="KW-0234">DNA repair</keyword>
<dbReference type="PANTHER" id="PTHR47962:SF5">
    <property type="entry name" value="ATP-DEPENDENT HELICASE LHR-RELATED"/>
    <property type="match status" value="1"/>
</dbReference>